<dbReference type="PANTHER" id="PTHR42879">
    <property type="entry name" value="3-OXOACYL-(ACYL-CARRIER-PROTEIN) REDUCTASE"/>
    <property type="match status" value="1"/>
</dbReference>
<dbReference type="InterPro" id="IPR002347">
    <property type="entry name" value="SDR_fam"/>
</dbReference>
<dbReference type="CDD" id="cd05344">
    <property type="entry name" value="BKR_like_SDR_like"/>
    <property type="match status" value="1"/>
</dbReference>
<keyword evidence="4" id="KW-1185">Reference proteome</keyword>
<evidence type="ECO:0000256" key="2">
    <source>
        <dbReference type="RuleBase" id="RU000363"/>
    </source>
</evidence>
<dbReference type="SUPFAM" id="SSF51735">
    <property type="entry name" value="NAD(P)-binding Rossmann-fold domains"/>
    <property type="match status" value="1"/>
</dbReference>
<dbReference type="Gene3D" id="3.40.50.720">
    <property type="entry name" value="NAD(P)-binding Rossmann-like Domain"/>
    <property type="match status" value="1"/>
</dbReference>
<reference evidence="3 4" key="1">
    <citation type="submission" date="2023-03" db="EMBL/GenBank/DDBJ databases">
        <title>Host association and intracellularity evolved multiple times independently in the Rickettsiales.</title>
        <authorList>
            <person name="Castelli M."/>
            <person name="Nardi T."/>
            <person name="Gammuto L."/>
            <person name="Bellinzona G."/>
            <person name="Sabaneyeva E."/>
            <person name="Potekhin A."/>
            <person name="Serra V."/>
            <person name="Petroni G."/>
            <person name="Sassera D."/>
        </authorList>
    </citation>
    <scope>NUCLEOTIDE SEQUENCE [LARGE SCALE GENOMIC DNA]</scope>
    <source>
        <strain evidence="3 4">Sr 2-6</strain>
    </source>
</reference>
<organism evidence="3 4">
    <name type="scientific">Candidatus Megaera venefica</name>
    <dbReference type="NCBI Taxonomy" id="2055910"/>
    <lineage>
        <taxon>Bacteria</taxon>
        <taxon>Pseudomonadati</taxon>
        <taxon>Pseudomonadota</taxon>
        <taxon>Alphaproteobacteria</taxon>
        <taxon>Rickettsiales</taxon>
        <taxon>Rickettsiaceae</taxon>
        <taxon>Candidatus Megaera</taxon>
    </lineage>
</organism>
<dbReference type="InterPro" id="IPR036291">
    <property type="entry name" value="NAD(P)-bd_dom_sf"/>
</dbReference>
<comment type="caution">
    <text evidence="3">The sequence shown here is derived from an EMBL/GenBank/DDBJ whole genome shotgun (WGS) entry which is preliminary data.</text>
</comment>
<sequence length="266" mass="29355">MQINLKEKIALVTGSSKGIGKAIAYSLAKAEAKVIITARGKEELENTAKEFREEGLKIYPLVADITKKSDIKKLVLQITDQFSAIDILVNNVGGVHDFVRLEDINDEEWQTMFESNFFSNVKVTREVLPYMQKKKWGRIINISSESAVQPDAVIPHYNAAKAAINSFTKTLSKAYAKDGILINAVSPAFIMTPQIKSIIEEKSKKQNVSPKEFMDAFIKQFRPGTQSTRPGKPEEVAALVTFLASDHASFITGANMRVDGGSVSTI</sequence>
<name>A0ABU5NAR7_9RICK</name>
<dbReference type="InterPro" id="IPR020904">
    <property type="entry name" value="Sc_DH/Rdtase_CS"/>
</dbReference>
<dbReference type="PRINTS" id="PR00080">
    <property type="entry name" value="SDRFAMILY"/>
</dbReference>
<dbReference type="RefSeq" id="WP_322776161.1">
    <property type="nucleotide sequence ID" value="NZ_JARJFB010000008.1"/>
</dbReference>
<accession>A0ABU5NAR7</accession>
<proteinExistence type="inferred from homology"/>
<evidence type="ECO:0000256" key="1">
    <source>
        <dbReference type="ARBA" id="ARBA00006484"/>
    </source>
</evidence>
<dbReference type="Pfam" id="PF00106">
    <property type="entry name" value="adh_short"/>
    <property type="match status" value="1"/>
</dbReference>
<comment type="similarity">
    <text evidence="1 2">Belongs to the short-chain dehydrogenases/reductases (SDR) family.</text>
</comment>
<protein>
    <submittedName>
        <fullName evidence="3">SDR family NAD(P)-dependent oxidoreductase</fullName>
    </submittedName>
</protein>
<dbReference type="PRINTS" id="PR00081">
    <property type="entry name" value="GDHRDH"/>
</dbReference>
<evidence type="ECO:0000313" key="3">
    <source>
        <dbReference type="EMBL" id="MEA0970259.1"/>
    </source>
</evidence>
<dbReference type="InterPro" id="IPR050259">
    <property type="entry name" value="SDR"/>
</dbReference>
<dbReference type="PANTHER" id="PTHR42879:SF6">
    <property type="entry name" value="NADPH-DEPENDENT REDUCTASE BACG"/>
    <property type="match status" value="1"/>
</dbReference>
<dbReference type="EMBL" id="JARJFB010000008">
    <property type="protein sequence ID" value="MEA0970259.1"/>
    <property type="molecule type" value="Genomic_DNA"/>
</dbReference>
<gene>
    <name evidence="3" type="ORF">Megvenef_00217</name>
</gene>
<dbReference type="Proteomes" id="UP001291687">
    <property type="component" value="Unassembled WGS sequence"/>
</dbReference>
<evidence type="ECO:0000313" key="4">
    <source>
        <dbReference type="Proteomes" id="UP001291687"/>
    </source>
</evidence>
<dbReference type="PROSITE" id="PS00061">
    <property type="entry name" value="ADH_SHORT"/>
    <property type="match status" value="1"/>
</dbReference>